<name>A0A7M3MJM5_9BACT</name>
<comment type="caution">
    <text evidence="2">The sequence shown here is derived from an EMBL/GenBank/DDBJ whole genome shotgun (WGS) entry which is preliminary data.</text>
</comment>
<organism evidence="2 3">
    <name type="scientific">Oceanidesulfovibrio indonesiensis</name>
    <dbReference type="NCBI Taxonomy" id="54767"/>
    <lineage>
        <taxon>Bacteria</taxon>
        <taxon>Pseudomonadati</taxon>
        <taxon>Thermodesulfobacteriota</taxon>
        <taxon>Desulfovibrionia</taxon>
        <taxon>Desulfovibrionales</taxon>
        <taxon>Desulfovibrionaceae</taxon>
        <taxon>Oceanidesulfovibrio</taxon>
    </lineage>
</organism>
<gene>
    <name evidence="2" type="ORF">DPQ33_01845</name>
</gene>
<dbReference type="AlphaFoldDB" id="A0A7M3MJM5"/>
<feature type="domain" description="Spore protein YkvP/CgeB glycosyl transferase-like" evidence="1">
    <location>
        <begin position="152"/>
        <end position="285"/>
    </location>
</feature>
<evidence type="ECO:0000259" key="1">
    <source>
        <dbReference type="Pfam" id="PF13524"/>
    </source>
</evidence>
<dbReference type="EMBL" id="QMIE01000001">
    <property type="protein sequence ID" value="TVM19994.1"/>
    <property type="molecule type" value="Genomic_DNA"/>
</dbReference>
<dbReference type="Proteomes" id="UP000448292">
    <property type="component" value="Unassembled WGS sequence"/>
</dbReference>
<evidence type="ECO:0000313" key="3">
    <source>
        <dbReference type="Proteomes" id="UP000448292"/>
    </source>
</evidence>
<evidence type="ECO:0000313" key="2">
    <source>
        <dbReference type="EMBL" id="TVM19994.1"/>
    </source>
</evidence>
<accession>A0A7M3MJM5</accession>
<dbReference type="Pfam" id="PF13524">
    <property type="entry name" value="Glyco_trans_1_2"/>
    <property type="match status" value="1"/>
</dbReference>
<proteinExistence type="predicted"/>
<reference evidence="2 3" key="1">
    <citation type="submission" date="2018-06" db="EMBL/GenBank/DDBJ databases">
        <title>Complete genome of Desulfovibrio indonesiensis P37SLT.</title>
        <authorList>
            <person name="Crispim J.S."/>
            <person name="Vidigal P.M.P."/>
            <person name="Silva L.C.F."/>
            <person name="Laguardia C.N."/>
            <person name="Araujo L.C."/>
            <person name="Dias R.S."/>
            <person name="Sousa M.P."/>
            <person name="Paula S.O."/>
            <person name="Silva C."/>
        </authorList>
    </citation>
    <scope>NUCLEOTIDE SEQUENCE [LARGE SCALE GENOMIC DNA]</scope>
    <source>
        <strain evidence="2 3">P37SLT</strain>
    </source>
</reference>
<protein>
    <recommendedName>
        <fullName evidence="1">Spore protein YkvP/CgeB glycosyl transferase-like domain-containing protein</fullName>
    </recommendedName>
</protein>
<dbReference type="OrthoDB" id="5394100at2"/>
<sequence length="308" mass="35260">MTSFVPEAALSLGVVAERKYFLPYRDAMVRAVNDEGFEARALTDIDYENHGDLDAFLVIGPHKYRGRLKHHDRHIFAAVQTEQFPTPEAGAYTFGKERYAIFQEFAPEYDVIFEWHRNTARFLAKRYGHIVWLPYGSFGEMLYPECESGAEREPEYDFVFIGALGGVDGRRDKLIDALATRWSIHPESQGVWGAKKGRALANSRIALNIHFDHGATFESPRLFEYLSNGRFTLSETAADPHPFVEGRDYAAFFANQLVDKAAWWLDHPEERARVAAQGRETAHRHPIEKSARAVIRRLLVEKARRKMS</sequence>
<dbReference type="InterPro" id="IPR055259">
    <property type="entry name" value="YkvP/CgeB_Glyco_trans-like"/>
</dbReference>
<keyword evidence="3" id="KW-1185">Reference proteome</keyword>
<dbReference type="RefSeq" id="WP_144301456.1">
    <property type="nucleotide sequence ID" value="NZ_QMIE01000001.1"/>
</dbReference>